<dbReference type="InterPro" id="IPR036291">
    <property type="entry name" value="NAD(P)-bd_dom_sf"/>
</dbReference>
<feature type="domain" description="Carrier" evidence="9">
    <location>
        <begin position="890"/>
        <end position="965"/>
    </location>
</feature>
<dbReference type="InterPro" id="IPR020806">
    <property type="entry name" value="PKS_PP-bd"/>
</dbReference>
<dbReference type="InterPro" id="IPR055123">
    <property type="entry name" value="SpnB-like_Rossmann"/>
</dbReference>
<evidence type="ECO:0000256" key="4">
    <source>
        <dbReference type="ARBA" id="ARBA00022679"/>
    </source>
</evidence>
<keyword evidence="4" id="KW-0808">Transferase</keyword>
<evidence type="ECO:0000256" key="6">
    <source>
        <dbReference type="ARBA" id="ARBA00023268"/>
    </source>
</evidence>
<dbReference type="Gene3D" id="1.10.1200.10">
    <property type="entry name" value="ACP-like"/>
    <property type="match status" value="1"/>
</dbReference>
<dbReference type="Gene3D" id="3.10.129.110">
    <property type="entry name" value="Polyketide synthase dehydratase"/>
    <property type="match status" value="1"/>
</dbReference>
<dbReference type="InterPro" id="IPR042104">
    <property type="entry name" value="PKS_dehydratase_sf"/>
</dbReference>
<dbReference type="InterPro" id="IPR036736">
    <property type="entry name" value="ACP-like_sf"/>
</dbReference>
<dbReference type="InterPro" id="IPR020802">
    <property type="entry name" value="TesA-like"/>
</dbReference>
<dbReference type="Pfam" id="PF00975">
    <property type="entry name" value="Thioesterase"/>
    <property type="match status" value="1"/>
</dbReference>
<feature type="region of interest" description="C-terminal hotdog fold" evidence="7">
    <location>
        <begin position="252"/>
        <end position="403"/>
    </location>
</feature>
<dbReference type="RefSeq" id="WP_208921581.1">
    <property type="nucleotide sequence ID" value="NZ_CP022161.1"/>
</dbReference>
<dbReference type="InterPro" id="IPR050091">
    <property type="entry name" value="PKS_NRPS_Biosynth_Enz"/>
</dbReference>
<dbReference type="InterPro" id="IPR001031">
    <property type="entry name" value="Thioesterase"/>
</dbReference>
<dbReference type="Gene3D" id="3.40.366.10">
    <property type="entry name" value="Malonyl-Coenzyme A Acyl Carrier Protein, domain 2"/>
    <property type="match status" value="1"/>
</dbReference>
<evidence type="ECO:0000259" key="10">
    <source>
        <dbReference type="PROSITE" id="PS52019"/>
    </source>
</evidence>
<dbReference type="Gene3D" id="3.40.50.1820">
    <property type="entry name" value="alpha/beta hydrolase"/>
    <property type="match status" value="1"/>
</dbReference>
<reference evidence="11" key="2">
    <citation type="submission" date="2020-09" db="EMBL/GenBank/DDBJ databases">
        <authorList>
            <person name="Sun Q."/>
            <person name="Zhou Y."/>
        </authorList>
    </citation>
    <scope>NUCLEOTIDE SEQUENCE</scope>
    <source>
        <strain evidence="11">CGMCC 4.7403</strain>
    </source>
</reference>
<accession>A0A918ZT62</accession>
<gene>
    <name evidence="11" type="ORF">GCM10017771_92580</name>
</gene>
<feature type="domain" description="PKS/mFAS DH" evidence="10">
    <location>
        <begin position="110"/>
        <end position="403"/>
    </location>
</feature>
<dbReference type="Pfam" id="PF22953">
    <property type="entry name" value="SpnB_Rossmann"/>
    <property type="match status" value="1"/>
</dbReference>
<dbReference type="Pfam" id="PF14765">
    <property type="entry name" value="PS-DH"/>
    <property type="match status" value="1"/>
</dbReference>
<dbReference type="GO" id="GO:0017000">
    <property type="term" value="P:antibiotic biosynthetic process"/>
    <property type="evidence" value="ECO:0007669"/>
    <property type="project" value="UniProtKB-KW"/>
</dbReference>
<dbReference type="InterPro" id="IPR006162">
    <property type="entry name" value="Ppantetheine_attach_site"/>
</dbReference>
<dbReference type="InterPro" id="IPR029058">
    <property type="entry name" value="AB_hydrolase_fold"/>
</dbReference>
<dbReference type="InterPro" id="IPR013968">
    <property type="entry name" value="PKS_KR"/>
</dbReference>
<comment type="caution">
    <text evidence="11">The sequence shown here is derived from an EMBL/GenBank/DDBJ whole genome shotgun (WGS) entry which is preliminary data.</text>
</comment>
<evidence type="ECO:0008006" key="13">
    <source>
        <dbReference type="Google" id="ProtNLM"/>
    </source>
</evidence>
<dbReference type="PROSITE" id="PS50075">
    <property type="entry name" value="CARRIER"/>
    <property type="match status" value="1"/>
</dbReference>
<dbReference type="SUPFAM" id="SSF51735">
    <property type="entry name" value="NAD(P)-binding Rossmann-fold domains"/>
    <property type="match status" value="2"/>
</dbReference>
<feature type="compositionally biased region" description="Basic and acidic residues" evidence="8">
    <location>
        <begin position="981"/>
        <end position="991"/>
    </location>
</feature>
<keyword evidence="12" id="KW-1185">Reference proteome</keyword>
<dbReference type="Gene3D" id="3.40.50.720">
    <property type="entry name" value="NAD(P)-binding Rossmann-like Domain"/>
    <property type="match status" value="1"/>
</dbReference>
<dbReference type="SMART" id="SM00824">
    <property type="entry name" value="PKS_TE"/>
    <property type="match status" value="1"/>
</dbReference>
<name>A0A918ZT62_9ACTN</name>
<feature type="active site" description="Proton acceptor; for dehydratase activity" evidence="7">
    <location>
        <position position="142"/>
    </location>
</feature>
<dbReference type="SMART" id="SM00822">
    <property type="entry name" value="PKS_KR"/>
    <property type="match status" value="1"/>
</dbReference>
<evidence type="ECO:0000256" key="8">
    <source>
        <dbReference type="SAM" id="MobiDB-lite"/>
    </source>
</evidence>
<dbReference type="InterPro" id="IPR057326">
    <property type="entry name" value="KR_dom"/>
</dbReference>
<dbReference type="SMART" id="SM00823">
    <property type="entry name" value="PKS_PP"/>
    <property type="match status" value="1"/>
</dbReference>
<keyword evidence="5" id="KW-0045">Antibiotic biosynthesis</keyword>
<dbReference type="PANTHER" id="PTHR43775:SF51">
    <property type="entry name" value="INACTIVE PHENOLPHTHIOCEROL SYNTHESIS POLYKETIDE SYNTHASE TYPE I PKS1-RELATED"/>
    <property type="match status" value="1"/>
</dbReference>
<sequence length="1285" mass="133903">MGVLAEQGVGRYLELGPDGTLTTLAQATLDDPETAVLAPALRKDRPEVSALLGAVARLYVDGTRADWAAQLPEAPAVPLPTYAFQRRRYWLEASEAAGDVTAAGLERAEHPLLAAAVSVPGTDGLLLTGRLSLRSHPWLEGHRVLGRVILPGTSYLELAVYAGDQVGLGHVAELTLETPLVLPDHGAVQIQLAVGAPDADGRREFSLHSRAADAAPDQPWTRHAQGLLAADNADAADAQEAGKPAAWPPPGAVPVVPDAAGEADWYERFAAGGFDYGSAFRGLQRVWRQDRDLFAEVALPESHRAEAARYALHPALLDAALHTLLVGVPDDDSDDAQTGAGAVLPFTWNGVSLHATGATALRVHLAPTGRPLEFALSVADPEGRPVATADGLLLRRLTAGQIPDAAPGGTADAPPLLVQRWRRTEPQPAAPAPETVRWALIGHGDGGLAEALHTAGVHLECYADLASLGAAVDTGTAAPEAVLTVRTGSGAPAPEATRELLTGTADLVRQWTDDDRFADSRLVLVTRGALATDGAEDVTDLAGAALWGLIRSARIEHPDRLHLLDLAPNLSSSPGDAAVFDAVPAAIVAARPEAALREGALLVPDLSEPSTPAAGPPLDPHGTVLVTGATGTLGTLVTRHLVSTHGARRLLLASRRGADAPGADALVAELAEHGAESTVVACDVTDPAQLEGLLAGVPEEHPLTAVVHIAGVVDDATLASLTDAQIDRVLAPKADAAWQLHRLTEDRDLSAFVLFSSAAGTFGAAGQGGYAAANAFLDGLAAHRRARGLPATSIAWGLWAAESAMTAGLGAADRERMARGGMLPLTSEAGLALFDQAMATPDAAVVALARRTPSTTGPAARRRAAAGTATDGGRSLAARLTAGDPEQRLALLLDEVRAQVAFVLGHDSTDEVLPDRHFVELGFDSLTAMELRNRLGSATGFRLPATLVFDHDTPRAVAAELAERFAATESTASGTPQQGGAHEETPERAARPQDTVGALFRDACRQGRIDEGFALLNAVADLRPVFDSPTGLPASAGGLRLAAGDKGAALVCFSSYVALAGVHQYARFASAFRGERDVWALPTPGFGPDEPLPASLDVVARTQAEWVLRCTDGRPFVLTGSSSGGILALAAARHLEKSGHPPLGVALLDTYMPRADSPFTRFSAEMLGGMFDRESMFAHMDADRLSAMAWYIRMIGEWDPDDLSAPVVLVRSTEPPVTAADSGLLRPADWQSSWDGAGSVVDVPGNHFTMMESHATTTAGALATWIDTVLPHATGDEPADRPEGA</sequence>
<dbReference type="Gene3D" id="3.30.70.3290">
    <property type="match status" value="1"/>
</dbReference>
<evidence type="ECO:0000256" key="5">
    <source>
        <dbReference type="ARBA" id="ARBA00023194"/>
    </source>
</evidence>
<evidence type="ECO:0000256" key="7">
    <source>
        <dbReference type="PROSITE-ProRule" id="PRU01363"/>
    </source>
</evidence>
<dbReference type="PROSITE" id="PS00012">
    <property type="entry name" value="PHOSPHOPANTETHEINE"/>
    <property type="match status" value="1"/>
</dbReference>
<dbReference type="InterPro" id="IPR049552">
    <property type="entry name" value="PKS_DH_N"/>
</dbReference>
<dbReference type="PROSITE" id="PS52019">
    <property type="entry name" value="PKS_MFAS_DH"/>
    <property type="match status" value="1"/>
</dbReference>
<dbReference type="SUPFAM" id="SSF53474">
    <property type="entry name" value="alpha/beta-Hydrolases"/>
    <property type="match status" value="1"/>
</dbReference>
<dbReference type="EMBL" id="BNAT01000071">
    <property type="protein sequence ID" value="GHE68813.1"/>
    <property type="molecule type" value="Genomic_DNA"/>
</dbReference>
<proteinExistence type="predicted"/>
<feature type="region of interest" description="N-terminal hotdog fold" evidence="7">
    <location>
        <begin position="110"/>
        <end position="235"/>
    </location>
</feature>
<evidence type="ECO:0000256" key="3">
    <source>
        <dbReference type="ARBA" id="ARBA00022553"/>
    </source>
</evidence>
<dbReference type="GO" id="GO:0004312">
    <property type="term" value="F:fatty acid synthase activity"/>
    <property type="evidence" value="ECO:0007669"/>
    <property type="project" value="TreeGrafter"/>
</dbReference>
<dbReference type="PANTHER" id="PTHR43775">
    <property type="entry name" value="FATTY ACID SYNTHASE"/>
    <property type="match status" value="1"/>
</dbReference>
<evidence type="ECO:0000256" key="2">
    <source>
        <dbReference type="ARBA" id="ARBA00022450"/>
    </source>
</evidence>
<keyword evidence="6" id="KW-0511">Multifunctional enzyme</keyword>
<dbReference type="InterPro" id="IPR049551">
    <property type="entry name" value="PKS_DH_C"/>
</dbReference>
<comment type="pathway">
    <text evidence="1">Antibiotic biosynthesis.</text>
</comment>
<keyword evidence="3" id="KW-0597">Phosphoprotein</keyword>
<dbReference type="InterPro" id="IPR001227">
    <property type="entry name" value="Ac_transferase_dom_sf"/>
</dbReference>
<dbReference type="InterPro" id="IPR020807">
    <property type="entry name" value="PKS_DH"/>
</dbReference>
<dbReference type="SUPFAM" id="SSF47336">
    <property type="entry name" value="ACP-like"/>
    <property type="match status" value="1"/>
</dbReference>
<organism evidence="11 12">
    <name type="scientific">Streptomyces capitiformicae</name>
    <dbReference type="NCBI Taxonomy" id="2014920"/>
    <lineage>
        <taxon>Bacteria</taxon>
        <taxon>Bacillati</taxon>
        <taxon>Actinomycetota</taxon>
        <taxon>Actinomycetes</taxon>
        <taxon>Kitasatosporales</taxon>
        <taxon>Streptomycetaceae</taxon>
        <taxon>Streptomyces</taxon>
    </lineage>
</organism>
<feature type="region of interest" description="Disordered" evidence="8">
    <location>
        <begin position="967"/>
        <end position="994"/>
    </location>
</feature>
<feature type="active site" description="Proton donor; for dehydratase activity" evidence="7">
    <location>
        <position position="318"/>
    </location>
</feature>
<dbReference type="FunFam" id="1.10.1200.10:FF:000007">
    <property type="entry name" value="Probable polyketide synthase pks17"/>
    <property type="match status" value="1"/>
</dbReference>
<reference evidence="11" key="1">
    <citation type="journal article" date="2014" name="Int. J. Syst. Evol. Microbiol.">
        <title>Complete genome sequence of Corynebacterium casei LMG S-19264T (=DSM 44701T), isolated from a smear-ripened cheese.</title>
        <authorList>
            <consortium name="US DOE Joint Genome Institute (JGI-PGF)"/>
            <person name="Walter F."/>
            <person name="Albersmeier A."/>
            <person name="Kalinowski J."/>
            <person name="Ruckert C."/>
        </authorList>
    </citation>
    <scope>NUCLEOTIDE SEQUENCE</scope>
    <source>
        <strain evidence="11">CGMCC 4.7403</strain>
    </source>
</reference>
<dbReference type="Pfam" id="PF21089">
    <property type="entry name" value="PKS_DH_N"/>
    <property type="match status" value="1"/>
</dbReference>
<dbReference type="Pfam" id="PF00550">
    <property type="entry name" value="PP-binding"/>
    <property type="match status" value="1"/>
</dbReference>
<dbReference type="InterPro" id="IPR049900">
    <property type="entry name" value="PKS_mFAS_DH"/>
</dbReference>
<dbReference type="InterPro" id="IPR009081">
    <property type="entry name" value="PP-bd_ACP"/>
</dbReference>
<dbReference type="CDD" id="cd08956">
    <property type="entry name" value="KR_3_FAS_SDR_x"/>
    <property type="match status" value="1"/>
</dbReference>
<dbReference type="SMART" id="SM01294">
    <property type="entry name" value="PKS_PP_betabranch"/>
    <property type="match status" value="1"/>
</dbReference>
<dbReference type="GO" id="GO:0031177">
    <property type="term" value="F:phosphopantetheine binding"/>
    <property type="evidence" value="ECO:0007669"/>
    <property type="project" value="InterPro"/>
</dbReference>
<evidence type="ECO:0000313" key="11">
    <source>
        <dbReference type="EMBL" id="GHE68813.1"/>
    </source>
</evidence>
<protein>
    <recommendedName>
        <fullName evidence="13">Carrier domain-containing protein</fullName>
    </recommendedName>
</protein>
<dbReference type="GO" id="GO:0006633">
    <property type="term" value="P:fatty acid biosynthetic process"/>
    <property type="evidence" value="ECO:0007669"/>
    <property type="project" value="TreeGrafter"/>
</dbReference>
<evidence type="ECO:0000313" key="12">
    <source>
        <dbReference type="Proteomes" id="UP000603227"/>
    </source>
</evidence>
<evidence type="ECO:0000259" key="9">
    <source>
        <dbReference type="PROSITE" id="PS50075"/>
    </source>
</evidence>
<dbReference type="Pfam" id="PF08659">
    <property type="entry name" value="KR"/>
    <property type="match status" value="1"/>
</dbReference>
<evidence type="ECO:0000256" key="1">
    <source>
        <dbReference type="ARBA" id="ARBA00004792"/>
    </source>
</evidence>
<dbReference type="SMART" id="SM00826">
    <property type="entry name" value="PKS_DH"/>
    <property type="match status" value="1"/>
</dbReference>
<keyword evidence="2" id="KW-0596">Phosphopantetheine</keyword>
<dbReference type="Proteomes" id="UP000603227">
    <property type="component" value="Unassembled WGS sequence"/>
</dbReference>